<dbReference type="Proteomes" id="UP000006327">
    <property type="component" value="Unassembled WGS sequence"/>
</dbReference>
<proteinExistence type="predicted"/>
<dbReference type="GO" id="GO:0000976">
    <property type="term" value="F:transcription cis-regulatory region binding"/>
    <property type="evidence" value="ECO:0007669"/>
    <property type="project" value="TreeGrafter"/>
</dbReference>
<evidence type="ECO:0000256" key="1">
    <source>
        <dbReference type="ARBA" id="ARBA00023125"/>
    </source>
</evidence>
<dbReference type="EMBL" id="BAEO01000065">
    <property type="protein sequence ID" value="GAC21942.1"/>
    <property type="molecule type" value="Genomic_DNA"/>
</dbReference>
<protein>
    <recommendedName>
        <fullName evidence="2">HTH araC/xylS-type domain-containing protein</fullName>
    </recommendedName>
</protein>
<dbReference type="InterPro" id="IPR032687">
    <property type="entry name" value="AraC-type_N"/>
</dbReference>
<dbReference type="PANTHER" id="PTHR47894:SF1">
    <property type="entry name" value="HTH-TYPE TRANSCRIPTIONAL REGULATOR VQSM"/>
    <property type="match status" value="1"/>
</dbReference>
<dbReference type="STRING" id="493475.GARC_5007"/>
<dbReference type="Pfam" id="PF12625">
    <property type="entry name" value="Arabinose_bd"/>
    <property type="match status" value="1"/>
</dbReference>
<dbReference type="SMART" id="SM00342">
    <property type="entry name" value="HTH_ARAC"/>
    <property type="match status" value="1"/>
</dbReference>
<dbReference type="PROSITE" id="PS01124">
    <property type="entry name" value="HTH_ARAC_FAMILY_2"/>
    <property type="match status" value="1"/>
</dbReference>
<comment type="caution">
    <text evidence="3">The sequence shown here is derived from an EMBL/GenBank/DDBJ whole genome shotgun (WGS) entry which is preliminary data.</text>
</comment>
<accession>K6YUV4</accession>
<keyword evidence="1" id="KW-0238">DNA-binding</keyword>
<reference evidence="3 4" key="1">
    <citation type="journal article" date="2017" name="Antonie Van Leeuwenhoek">
        <title>Rhizobium rhizosphaerae sp. nov., a novel species isolated from rice rhizosphere.</title>
        <authorList>
            <person name="Zhao J.J."/>
            <person name="Zhang J."/>
            <person name="Zhang R.J."/>
            <person name="Zhang C.W."/>
            <person name="Yin H.Q."/>
            <person name="Zhang X.X."/>
        </authorList>
    </citation>
    <scope>NUCLEOTIDE SEQUENCE [LARGE SCALE GENOMIC DNA]</scope>
    <source>
        <strain evidence="3 4">BSs20135</strain>
    </source>
</reference>
<dbReference type="GO" id="GO:0005829">
    <property type="term" value="C:cytosol"/>
    <property type="evidence" value="ECO:0007669"/>
    <property type="project" value="TreeGrafter"/>
</dbReference>
<evidence type="ECO:0000313" key="3">
    <source>
        <dbReference type="EMBL" id="GAC21942.1"/>
    </source>
</evidence>
<gene>
    <name evidence="3" type="ORF">GARC_5007</name>
</gene>
<dbReference type="InterPro" id="IPR018060">
    <property type="entry name" value="HTH_AraC"/>
</dbReference>
<dbReference type="GO" id="GO:0003700">
    <property type="term" value="F:DNA-binding transcription factor activity"/>
    <property type="evidence" value="ECO:0007669"/>
    <property type="project" value="InterPro"/>
</dbReference>
<dbReference type="Pfam" id="PF12833">
    <property type="entry name" value="HTH_18"/>
    <property type="match status" value="1"/>
</dbReference>
<dbReference type="RefSeq" id="WP_007625426.1">
    <property type="nucleotide sequence ID" value="NZ_BAEO01000065.1"/>
</dbReference>
<organism evidence="3 4">
    <name type="scientific">Paraglaciecola arctica BSs20135</name>
    <dbReference type="NCBI Taxonomy" id="493475"/>
    <lineage>
        <taxon>Bacteria</taxon>
        <taxon>Pseudomonadati</taxon>
        <taxon>Pseudomonadota</taxon>
        <taxon>Gammaproteobacteria</taxon>
        <taxon>Alteromonadales</taxon>
        <taxon>Alteromonadaceae</taxon>
        <taxon>Paraglaciecola</taxon>
    </lineage>
</organism>
<evidence type="ECO:0000313" key="4">
    <source>
        <dbReference type="Proteomes" id="UP000006327"/>
    </source>
</evidence>
<keyword evidence="4" id="KW-1185">Reference proteome</keyword>
<dbReference type="PANTHER" id="PTHR47894">
    <property type="entry name" value="HTH-TYPE TRANSCRIPTIONAL REGULATOR GADX"/>
    <property type="match status" value="1"/>
</dbReference>
<evidence type="ECO:0000259" key="2">
    <source>
        <dbReference type="PROSITE" id="PS01124"/>
    </source>
</evidence>
<name>K6YUV4_9ALTE</name>
<dbReference type="OrthoDB" id="6079354at2"/>
<sequence>MKVSATKFLCLEDKYIPAHQLAASVVDYAVSRGVNKHKLLRGTRIFIEDLKSDKKISLGQLLQLLTNVRTLTPGYDCAFQIGRRLFPSNYGAVSNALLHSRDFAQALKILGLLRMQICPFFDGTSYQTSQRQYLLINPALNCHTQVQFLSEIYCSALISATKLLFGQRIPMYFSFPFQKPKYIQEYEGNLGYRLSFSQPMFSISFEKKWLTTPCLQRSDGLRSYAVKQAKMQNVPKQGFLQTVRNEINKDRQTNLDNIARQFSISPATFKRKLKLHNTHFKQLQDELGKQQATYLLQIQQFSNEQSAQLMQFNDIPNFRRSVKRWTGLTPSQLRLTE</sequence>
<dbReference type="AlphaFoldDB" id="K6YUV4"/>
<dbReference type="eggNOG" id="COG2207">
    <property type="taxonomic scope" value="Bacteria"/>
</dbReference>
<dbReference type="Gene3D" id="1.10.10.60">
    <property type="entry name" value="Homeodomain-like"/>
    <property type="match status" value="1"/>
</dbReference>
<feature type="domain" description="HTH araC/xylS-type" evidence="2">
    <location>
        <begin position="237"/>
        <end position="336"/>
    </location>
</feature>